<dbReference type="InterPro" id="IPR009721">
    <property type="entry name" value="O-acyltransferase_WSD1_C"/>
</dbReference>
<comment type="caution">
    <text evidence="2">The sequence shown here is derived from an EMBL/GenBank/DDBJ whole genome shotgun (WGS) entry which is preliminary data.</text>
</comment>
<gene>
    <name evidence="2" type="ORF">Fcan01_00156</name>
</gene>
<dbReference type="Pfam" id="PF06974">
    <property type="entry name" value="WS_DGAT_C"/>
    <property type="match status" value="1"/>
</dbReference>
<dbReference type="EMBL" id="LNIX01000001">
    <property type="protein sequence ID" value="OXA62449.1"/>
    <property type="molecule type" value="Genomic_DNA"/>
</dbReference>
<evidence type="ECO:0000313" key="3">
    <source>
        <dbReference type="Proteomes" id="UP000198287"/>
    </source>
</evidence>
<sequence>MDQRLVQISDQFRHIFNSPILVGAAAIYRGFGLLPCTLQKYIMFLNYGTVFHTNFSTFKENKFELFGNPVEQIVPNAGLLQGSCSMSVVSISYCGKMGITITADKALFGGKDELERVINDIVSEISEIEDIGLQRREVETSLV</sequence>
<reference evidence="2 3" key="1">
    <citation type="submission" date="2015-12" db="EMBL/GenBank/DDBJ databases">
        <title>The genome of Folsomia candida.</title>
        <authorList>
            <person name="Faddeeva A."/>
            <person name="Derks M.F."/>
            <person name="Anvar Y."/>
            <person name="Smit S."/>
            <person name="Van Straalen N."/>
            <person name="Roelofs D."/>
        </authorList>
    </citation>
    <scope>NUCLEOTIDE SEQUENCE [LARGE SCALE GENOMIC DNA]</scope>
    <source>
        <strain evidence="2 3">VU population</strain>
        <tissue evidence="2">Whole body</tissue>
    </source>
</reference>
<organism evidence="2 3">
    <name type="scientific">Folsomia candida</name>
    <name type="common">Springtail</name>
    <dbReference type="NCBI Taxonomy" id="158441"/>
    <lineage>
        <taxon>Eukaryota</taxon>
        <taxon>Metazoa</taxon>
        <taxon>Ecdysozoa</taxon>
        <taxon>Arthropoda</taxon>
        <taxon>Hexapoda</taxon>
        <taxon>Collembola</taxon>
        <taxon>Entomobryomorpha</taxon>
        <taxon>Isotomoidea</taxon>
        <taxon>Isotomidae</taxon>
        <taxon>Proisotominae</taxon>
        <taxon>Folsomia</taxon>
    </lineage>
</organism>
<protein>
    <recommendedName>
        <fullName evidence="1">O-acyltransferase WSD1 C-terminal domain-containing protein</fullName>
    </recommendedName>
</protein>
<evidence type="ECO:0000313" key="2">
    <source>
        <dbReference type="EMBL" id="OXA62449.1"/>
    </source>
</evidence>
<keyword evidence="3" id="KW-1185">Reference proteome</keyword>
<dbReference type="AlphaFoldDB" id="A0A226EY17"/>
<dbReference type="OrthoDB" id="619536at2759"/>
<proteinExistence type="predicted"/>
<name>A0A226EY17_FOLCA</name>
<evidence type="ECO:0000259" key="1">
    <source>
        <dbReference type="Pfam" id="PF06974"/>
    </source>
</evidence>
<feature type="domain" description="O-acyltransferase WSD1 C-terminal" evidence="1">
    <location>
        <begin position="61"/>
        <end position="126"/>
    </location>
</feature>
<accession>A0A226EY17</accession>
<dbReference type="Proteomes" id="UP000198287">
    <property type="component" value="Unassembled WGS sequence"/>
</dbReference>